<dbReference type="Gene3D" id="1.25.40.10">
    <property type="entry name" value="Tetratricopeptide repeat domain"/>
    <property type="match status" value="1"/>
</dbReference>
<name>A0A9D7XH67_9BACT</name>
<dbReference type="EMBL" id="JADKFW010000004">
    <property type="protein sequence ID" value="MBK9717522.1"/>
    <property type="molecule type" value="Genomic_DNA"/>
</dbReference>
<sequence length="244" mass="28434">MDYFDHIEDYLNHKLTDEERTSFELAMQTDETLASAVRDYPLAHTIAKSFIELEVRQQLESLSQNKSQSIGRKLFSIRRIAAIFIIALGGFLLYKIFSPDRFSPDEIYATLNEKPYSNITRAEKDSLSSLDSALYYFEEEHWEDAKILFTRLLNVDSLAMKSQYYLGHIAMAYIDYAEAKIKFGHIVSLGDSQFHDPSLYQLMIIHLMEKNKNLAKPIFKELEEKEFLAKNKVDKIKSYLKQCD</sequence>
<proteinExistence type="predicted"/>
<evidence type="ECO:0000313" key="2">
    <source>
        <dbReference type="EMBL" id="MBK9717522.1"/>
    </source>
</evidence>
<reference evidence="2 3" key="1">
    <citation type="submission" date="2020-10" db="EMBL/GenBank/DDBJ databases">
        <title>Connecting structure to function with the recovery of over 1000 high-quality activated sludge metagenome-assembled genomes encoding full-length rRNA genes using long-read sequencing.</title>
        <authorList>
            <person name="Singleton C.M."/>
            <person name="Petriglieri F."/>
            <person name="Kristensen J.M."/>
            <person name="Kirkegaard R.H."/>
            <person name="Michaelsen T.Y."/>
            <person name="Andersen M.H."/>
            <person name="Karst S.M."/>
            <person name="Dueholm M.S."/>
            <person name="Nielsen P.H."/>
            <person name="Albertsen M."/>
        </authorList>
    </citation>
    <scope>NUCLEOTIDE SEQUENCE [LARGE SCALE GENOMIC DNA]</scope>
    <source>
        <strain evidence="2">Ribe_18-Q3-R11-54_BAT3C.373</strain>
    </source>
</reference>
<dbReference type="AlphaFoldDB" id="A0A9D7XH67"/>
<keyword evidence="1" id="KW-0472">Membrane</keyword>
<dbReference type="Proteomes" id="UP000808349">
    <property type="component" value="Unassembled WGS sequence"/>
</dbReference>
<dbReference type="InterPro" id="IPR011990">
    <property type="entry name" value="TPR-like_helical_dom_sf"/>
</dbReference>
<accession>A0A9D7XH67</accession>
<organism evidence="2 3">
    <name type="scientific">Candidatus Defluviibacterium haderslevense</name>
    <dbReference type="NCBI Taxonomy" id="2981993"/>
    <lineage>
        <taxon>Bacteria</taxon>
        <taxon>Pseudomonadati</taxon>
        <taxon>Bacteroidota</taxon>
        <taxon>Saprospiria</taxon>
        <taxon>Saprospirales</taxon>
        <taxon>Saprospiraceae</taxon>
        <taxon>Candidatus Defluviibacterium</taxon>
    </lineage>
</organism>
<keyword evidence="1" id="KW-0812">Transmembrane</keyword>
<comment type="caution">
    <text evidence="2">The sequence shown here is derived from an EMBL/GenBank/DDBJ whole genome shotgun (WGS) entry which is preliminary data.</text>
</comment>
<protein>
    <recommendedName>
        <fullName evidence="4">Tetratricopeptide repeat protein</fullName>
    </recommendedName>
</protein>
<evidence type="ECO:0000256" key="1">
    <source>
        <dbReference type="SAM" id="Phobius"/>
    </source>
</evidence>
<evidence type="ECO:0008006" key="4">
    <source>
        <dbReference type="Google" id="ProtNLM"/>
    </source>
</evidence>
<gene>
    <name evidence="2" type="ORF">IPO85_08425</name>
</gene>
<evidence type="ECO:0000313" key="3">
    <source>
        <dbReference type="Proteomes" id="UP000808349"/>
    </source>
</evidence>
<feature type="transmembrane region" description="Helical" evidence="1">
    <location>
        <begin position="80"/>
        <end position="97"/>
    </location>
</feature>
<keyword evidence="1" id="KW-1133">Transmembrane helix</keyword>